<dbReference type="OrthoDB" id="2306at2759"/>
<comment type="caution">
    <text evidence="4">The sequence shown here is derived from an EMBL/GenBank/DDBJ whole genome shotgun (WGS) entry which is preliminary data.</text>
</comment>
<evidence type="ECO:0000313" key="5">
    <source>
        <dbReference type="Proteomes" id="UP000078348"/>
    </source>
</evidence>
<dbReference type="AlphaFoldDB" id="A0A196SKR7"/>
<dbReference type="GO" id="GO:0051015">
    <property type="term" value="F:actin filament binding"/>
    <property type="evidence" value="ECO:0007669"/>
    <property type="project" value="TreeGrafter"/>
</dbReference>
<evidence type="ECO:0000256" key="1">
    <source>
        <dbReference type="ARBA" id="ARBA00022574"/>
    </source>
</evidence>
<evidence type="ECO:0000256" key="3">
    <source>
        <dbReference type="PROSITE-ProRule" id="PRU00221"/>
    </source>
</evidence>
<dbReference type="InterPro" id="IPR019775">
    <property type="entry name" value="WD40_repeat_CS"/>
</dbReference>
<dbReference type="GO" id="GO:0030864">
    <property type="term" value="C:cortical actin cytoskeleton"/>
    <property type="evidence" value="ECO:0007669"/>
    <property type="project" value="TreeGrafter"/>
</dbReference>
<dbReference type="STRING" id="478820.A0A196SKR7"/>
<dbReference type="Gene3D" id="2.130.10.10">
    <property type="entry name" value="YVTN repeat-like/Quinoprotein amine dehydrogenase"/>
    <property type="match status" value="2"/>
</dbReference>
<dbReference type="InterPro" id="IPR001680">
    <property type="entry name" value="WD40_rpt"/>
</dbReference>
<organism evidence="4 5">
    <name type="scientific">Blastocystis sp. subtype 1 (strain ATCC 50177 / NandII)</name>
    <dbReference type="NCBI Taxonomy" id="478820"/>
    <lineage>
        <taxon>Eukaryota</taxon>
        <taxon>Sar</taxon>
        <taxon>Stramenopiles</taxon>
        <taxon>Bigyra</taxon>
        <taxon>Opalozoa</taxon>
        <taxon>Opalinata</taxon>
        <taxon>Blastocystidae</taxon>
        <taxon>Blastocystis</taxon>
    </lineage>
</organism>
<keyword evidence="1 3" id="KW-0853">WD repeat</keyword>
<dbReference type="PROSITE" id="PS00678">
    <property type="entry name" value="WD_REPEATS_1"/>
    <property type="match status" value="1"/>
</dbReference>
<dbReference type="InterPro" id="IPR011047">
    <property type="entry name" value="Quinoprotein_ADH-like_sf"/>
</dbReference>
<gene>
    <name evidence="4" type="ORF">AV274_0592</name>
</gene>
<dbReference type="PROSITE" id="PS50082">
    <property type="entry name" value="WD_REPEATS_2"/>
    <property type="match status" value="6"/>
</dbReference>
<dbReference type="GO" id="GO:0030042">
    <property type="term" value="P:actin filament depolymerization"/>
    <property type="evidence" value="ECO:0007669"/>
    <property type="project" value="TreeGrafter"/>
</dbReference>
<feature type="repeat" description="WD" evidence="3">
    <location>
        <begin position="187"/>
        <end position="228"/>
    </location>
</feature>
<feature type="repeat" description="WD" evidence="3">
    <location>
        <begin position="232"/>
        <end position="273"/>
    </location>
</feature>
<dbReference type="CDD" id="cd00200">
    <property type="entry name" value="WD40"/>
    <property type="match status" value="1"/>
</dbReference>
<dbReference type="InterPro" id="IPR015943">
    <property type="entry name" value="WD40/YVTN_repeat-like_dom_sf"/>
</dbReference>
<dbReference type="PANTHER" id="PTHR19856">
    <property type="entry name" value="WD-REPEATCONTAINING PROTEIN WDR1"/>
    <property type="match status" value="1"/>
</dbReference>
<feature type="repeat" description="WD" evidence="3">
    <location>
        <begin position="318"/>
        <end position="359"/>
    </location>
</feature>
<name>A0A196SKR7_BLAHN</name>
<reference evidence="4 5" key="1">
    <citation type="submission" date="2016-05" db="EMBL/GenBank/DDBJ databases">
        <title>Nuclear genome of Blastocystis sp. subtype 1 NandII.</title>
        <authorList>
            <person name="Gentekaki E."/>
            <person name="Curtis B."/>
            <person name="Stairs C."/>
            <person name="Eme L."/>
            <person name="Herman E."/>
            <person name="Klimes V."/>
            <person name="Arias M.C."/>
            <person name="Elias M."/>
            <person name="Hilliou F."/>
            <person name="Klute M."/>
            <person name="Malik S.-B."/>
            <person name="Pightling A."/>
            <person name="Rachubinski R."/>
            <person name="Salas D."/>
            <person name="Schlacht A."/>
            <person name="Suga H."/>
            <person name="Archibald J."/>
            <person name="Ball S.G."/>
            <person name="Clark G."/>
            <person name="Dacks J."/>
            <person name="Van Der Giezen M."/>
            <person name="Tsaousis A."/>
            <person name="Roger A."/>
        </authorList>
    </citation>
    <scope>NUCLEOTIDE SEQUENCE [LARGE SCALE GENOMIC DNA]</scope>
    <source>
        <strain evidence="5">ATCC 50177 / NandII</strain>
    </source>
</reference>
<keyword evidence="5" id="KW-1185">Reference proteome</keyword>
<dbReference type="SMART" id="SM00320">
    <property type="entry name" value="WD40"/>
    <property type="match status" value="9"/>
</dbReference>
<evidence type="ECO:0000313" key="4">
    <source>
        <dbReference type="EMBL" id="OAO17650.1"/>
    </source>
</evidence>
<accession>A0A196SKR7</accession>
<dbReference type="Pfam" id="PF00400">
    <property type="entry name" value="WD40"/>
    <property type="match status" value="7"/>
</dbReference>
<dbReference type="FunFam" id="2.130.10.10:FF:000102">
    <property type="entry name" value="Actin-interacting protein 1"/>
    <property type="match status" value="1"/>
</dbReference>
<dbReference type="EMBL" id="LXWW01000022">
    <property type="protein sequence ID" value="OAO17650.1"/>
    <property type="molecule type" value="Genomic_DNA"/>
</dbReference>
<dbReference type="PROSITE" id="PS50294">
    <property type="entry name" value="WD_REPEATS_REGION"/>
    <property type="match status" value="5"/>
</dbReference>
<keyword evidence="2" id="KW-0677">Repeat</keyword>
<evidence type="ECO:0000256" key="2">
    <source>
        <dbReference type="ARBA" id="ARBA00022737"/>
    </source>
</evidence>
<protein>
    <submittedName>
        <fullName evidence="4">Actin-interacting protein</fullName>
    </submittedName>
</protein>
<feature type="repeat" description="WD" evidence="3">
    <location>
        <begin position="56"/>
        <end position="97"/>
    </location>
</feature>
<proteinExistence type="predicted"/>
<feature type="repeat" description="WD" evidence="3">
    <location>
        <begin position="528"/>
        <end position="569"/>
    </location>
</feature>
<feature type="repeat" description="WD" evidence="3">
    <location>
        <begin position="484"/>
        <end position="525"/>
    </location>
</feature>
<sequence length="605" mass="66634">MPIAFEIKQTFFPNPYTQRGSATKIGISPDGDTIAYGAGTNVIVRSVKNPSQGFVYYEHRRRVTVVRFSPNGHYMASGDNEGKLRVWALDNDEHTLKKEMICSGIDIRDLAWDSESKRIAMGGDGHGRMIRAFMWDTGSDLGEFTGHSRGVNSVDFRPCRPFRLVSSSDDMLVSFYQGPPFKFDHSDAHHKNFVHAVRYSPDGAYFVSVSGDKTIDLFEGKTGEFLRTISAANGHSKGLYGVGWEPDSKHIYTVSADCTVKYWNVESGECEATLPIGDGKSLEVNQLGLDCLGELRVSLSFNSDLNVIEQGATGYSTIVGHQGAVNTCSFSRNTGTVLTSGSDGRVIEWSAGRGRVIAHHKGNCNGAVESNGACVSIGWDDTVRFTDLVSLQETAAVKLDEQPMLLRAAGENVVVIAANHIYLFREQQLVDTLTLPQEARAGDMDECGLLVAVAVEKQRRECVEVYSLDTGKIQYLCDTANHELDYHRSRISVLRFSPDGAKIAVGDAGREIKVWEIGKPEPVITRKWMAHQSTVTTICWAPEGDRLVSGSVDGRIVVWNMSKPREINERPQIHPGGVFCVDWADNNVVYTCGDDACVREVQLVM</sequence>
<dbReference type="PANTHER" id="PTHR19856:SF0">
    <property type="entry name" value="WD REPEAT-CONTAINING PROTEIN 1"/>
    <property type="match status" value="1"/>
</dbReference>
<dbReference type="SUPFAM" id="SSF50998">
    <property type="entry name" value="Quinoprotein alcohol dehydrogenase-like"/>
    <property type="match status" value="1"/>
</dbReference>
<dbReference type="Proteomes" id="UP000078348">
    <property type="component" value="Unassembled WGS sequence"/>
</dbReference>